<dbReference type="InterPro" id="IPR010994">
    <property type="entry name" value="RuvA_2-like"/>
</dbReference>
<comment type="subcellular location">
    <subcellularLocation>
        <location evidence="6">Cytoplasm</location>
    </subcellularLocation>
</comment>
<evidence type="ECO:0000259" key="7">
    <source>
        <dbReference type="SMART" id="SM00278"/>
    </source>
</evidence>
<keyword evidence="3 6" id="KW-0238">DNA-binding</keyword>
<evidence type="ECO:0000313" key="8">
    <source>
        <dbReference type="EMBL" id="TCZ75010.1"/>
    </source>
</evidence>
<dbReference type="GO" id="GO:0009379">
    <property type="term" value="C:Holliday junction helicase complex"/>
    <property type="evidence" value="ECO:0007669"/>
    <property type="project" value="InterPro"/>
</dbReference>
<dbReference type="OrthoDB" id="5293449at2"/>
<dbReference type="SMART" id="SM00278">
    <property type="entry name" value="HhH1"/>
    <property type="match status" value="2"/>
</dbReference>
<dbReference type="InterPro" id="IPR013849">
    <property type="entry name" value="DNA_helicase_Holl-junc_RuvA_I"/>
</dbReference>
<dbReference type="HAMAP" id="MF_00031">
    <property type="entry name" value="DNA_HJ_migration_RuvA"/>
    <property type="match status" value="1"/>
</dbReference>
<evidence type="ECO:0000256" key="3">
    <source>
        <dbReference type="ARBA" id="ARBA00023125"/>
    </source>
</evidence>
<dbReference type="Proteomes" id="UP000295164">
    <property type="component" value="Unassembled WGS sequence"/>
</dbReference>
<dbReference type="GO" id="GO:0005524">
    <property type="term" value="F:ATP binding"/>
    <property type="evidence" value="ECO:0007669"/>
    <property type="project" value="InterPro"/>
</dbReference>
<comment type="caution">
    <text evidence="6">Lacks conserved residue(s) required for the propagation of feature annotation.</text>
</comment>
<dbReference type="GO" id="GO:0000400">
    <property type="term" value="F:four-way junction DNA binding"/>
    <property type="evidence" value="ECO:0007669"/>
    <property type="project" value="UniProtKB-UniRule"/>
</dbReference>
<dbReference type="InterPro" id="IPR036267">
    <property type="entry name" value="RuvA_C_sf"/>
</dbReference>
<dbReference type="NCBIfam" id="TIGR00084">
    <property type="entry name" value="ruvA"/>
    <property type="match status" value="1"/>
</dbReference>
<comment type="caution">
    <text evidence="8">The sequence shown here is derived from an EMBL/GenBank/DDBJ whole genome shotgun (WGS) entry which is preliminary data.</text>
</comment>
<dbReference type="Pfam" id="PF14520">
    <property type="entry name" value="HHH_5"/>
    <property type="match status" value="1"/>
</dbReference>
<comment type="similarity">
    <text evidence="6">Belongs to the RuvA family.</text>
</comment>
<comment type="domain">
    <text evidence="6">Has three domains with a flexible linker between the domains II and III and assumes an 'L' shape. Domain III is highly mobile and contacts RuvB.</text>
</comment>
<dbReference type="RefSeq" id="WP_131850365.1">
    <property type="nucleotide sequence ID" value="NZ_SKFH01000001.1"/>
</dbReference>
<dbReference type="GO" id="GO:0048476">
    <property type="term" value="C:Holliday junction resolvase complex"/>
    <property type="evidence" value="ECO:0007669"/>
    <property type="project" value="UniProtKB-UniRule"/>
</dbReference>
<name>A0A4R4E851_9BACT</name>
<keyword evidence="9" id="KW-1185">Reference proteome</keyword>
<accession>A0A4R4E851</accession>
<dbReference type="Gene3D" id="2.40.50.140">
    <property type="entry name" value="Nucleic acid-binding proteins"/>
    <property type="match status" value="1"/>
</dbReference>
<comment type="subunit">
    <text evidence="6">Homotetramer. Forms an RuvA(8)-RuvB(12)-Holliday junction (HJ) complex. HJ DNA is sandwiched between 2 RuvA tetramers; dsDNA enters through RuvA and exits via RuvB. An RuvB hexamer assembles on each DNA strand where it exits the tetramer. Each RuvB hexamer is contacted by two RuvA subunits (via domain III) on 2 adjacent RuvB subunits; this complex drives branch migration. In the full resolvosome a probable DNA-RuvA(4)-RuvB(12)-RuvC(2) complex forms which resolves the HJ.</text>
</comment>
<dbReference type="InterPro" id="IPR012340">
    <property type="entry name" value="NA-bd_OB-fold"/>
</dbReference>
<keyword evidence="4 6" id="KW-0233">DNA recombination</keyword>
<dbReference type="EMBL" id="SKFH01000001">
    <property type="protein sequence ID" value="TCZ75010.1"/>
    <property type="molecule type" value="Genomic_DNA"/>
</dbReference>
<dbReference type="Pfam" id="PF01330">
    <property type="entry name" value="RuvA_N"/>
    <property type="match status" value="1"/>
</dbReference>
<keyword evidence="1 6" id="KW-0963">Cytoplasm</keyword>
<dbReference type="Gene3D" id="1.10.8.10">
    <property type="entry name" value="DNA helicase RuvA subunit, C-terminal domain"/>
    <property type="match status" value="1"/>
</dbReference>
<organism evidence="8 9">
    <name type="scientific">Flaviaesturariibacter aridisoli</name>
    <dbReference type="NCBI Taxonomy" id="2545761"/>
    <lineage>
        <taxon>Bacteria</taxon>
        <taxon>Pseudomonadati</taxon>
        <taxon>Bacteroidota</taxon>
        <taxon>Chitinophagia</taxon>
        <taxon>Chitinophagales</taxon>
        <taxon>Chitinophagaceae</taxon>
        <taxon>Flaviaestuariibacter</taxon>
    </lineage>
</organism>
<dbReference type="GO" id="GO:0005737">
    <property type="term" value="C:cytoplasm"/>
    <property type="evidence" value="ECO:0007669"/>
    <property type="project" value="UniProtKB-SubCell"/>
</dbReference>
<dbReference type="Pfam" id="PF07499">
    <property type="entry name" value="RuvA_C"/>
    <property type="match status" value="1"/>
</dbReference>
<dbReference type="GO" id="GO:0006281">
    <property type="term" value="P:DNA repair"/>
    <property type="evidence" value="ECO:0007669"/>
    <property type="project" value="UniProtKB-UniRule"/>
</dbReference>
<feature type="domain" description="Helix-hairpin-helix DNA-binding motif class 1" evidence="7">
    <location>
        <begin position="107"/>
        <end position="126"/>
    </location>
</feature>
<dbReference type="GO" id="GO:0006310">
    <property type="term" value="P:DNA recombination"/>
    <property type="evidence" value="ECO:0007669"/>
    <property type="project" value="UniProtKB-UniRule"/>
</dbReference>
<protein>
    <recommendedName>
        <fullName evidence="6">Holliday junction branch migration complex subunit RuvA</fullName>
    </recommendedName>
</protein>
<dbReference type="SUPFAM" id="SSF47781">
    <property type="entry name" value="RuvA domain 2-like"/>
    <property type="match status" value="1"/>
</dbReference>
<dbReference type="GO" id="GO:0009378">
    <property type="term" value="F:four-way junction helicase activity"/>
    <property type="evidence" value="ECO:0007669"/>
    <property type="project" value="InterPro"/>
</dbReference>
<reference evidence="8 9" key="1">
    <citation type="submission" date="2019-03" db="EMBL/GenBank/DDBJ databases">
        <authorList>
            <person name="Kim M.K.M."/>
        </authorList>
    </citation>
    <scope>NUCLEOTIDE SEQUENCE [LARGE SCALE GENOMIC DNA]</scope>
    <source>
        <strain evidence="8 9">17J68-15</strain>
    </source>
</reference>
<keyword evidence="2 6" id="KW-0227">DNA damage</keyword>
<gene>
    <name evidence="6 8" type="primary">ruvA</name>
    <name evidence="8" type="ORF">E0486_01510</name>
</gene>
<dbReference type="InterPro" id="IPR000085">
    <property type="entry name" value="RuvA"/>
</dbReference>
<evidence type="ECO:0000256" key="2">
    <source>
        <dbReference type="ARBA" id="ARBA00022763"/>
    </source>
</evidence>
<evidence type="ECO:0000313" key="9">
    <source>
        <dbReference type="Proteomes" id="UP000295164"/>
    </source>
</evidence>
<evidence type="ECO:0000256" key="1">
    <source>
        <dbReference type="ARBA" id="ARBA00022490"/>
    </source>
</evidence>
<dbReference type="Gene3D" id="1.10.150.20">
    <property type="entry name" value="5' to 3' exonuclease, C-terminal subdomain"/>
    <property type="match status" value="1"/>
</dbReference>
<sequence>MIAFLKGDFVHKTPASVYVDVAGVGYEVHISLHTYSAIQDLEKGTLYTHLLVREDAHILYGFAGEGERELFRMLLGVSGVGAATARVMLSYLKPDELGRAIANGDARQLERVKGIGRKTAERIVLELREKLVKNPVEGGGSAQNISSWKGNSLETDALNALVALGIARAAADAAVRKVVAQSPDLGVEEVIKKALQSL</sequence>
<feature type="domain" description="Helix-hairpin-helix DNA-binding motif class 1" evidence="7">
    <location>
        <begin position="72"/>
        <end position="91"/>
    </location>
</feature>
<proteinExistence type="inferred from homology"/>
<dbReference type="AlphaFoldDB" id="A0A4R4E851"/>
<comment type="function">
    <text evidence="6">The RuvA-RuvB-RuvC complex processes Holliday junction (HJ) DNA during genetic recombination and DNA repair, while the RuvA-RuvB complex plays an important role in the rescue of blocked DNA replication forks via replication fork reversal (RFR). RuvA specifically binds to HJ cruciform DNA, conferring on it an open structure. The RuvB hexamer acts as an ATP-dependent pump, pulling dsDNA into and through the RuvAB complex. HJ branch migration allows RuvC to scan DNA until it finds its consensus sequence, where it cleaves and resolves the cruciform DNA.</text>
</comment>
<feature type="region of interest" description="Domain III" evidence="6">
    <location>
        <begin position="145"/>
        <end position="198"/>
    </location>
</feature>
<dbReference type="CDD" id="cd14332">
    <property type="entry name" value="UBA_RuvA_C"/>
    <property type="match status" value="1"/>
</dbReference>
<dbReference type="SUPFAM" id="SSF46929">
    <property type="entry name" value="DNA helicase RuvA subunit, C-terminal domain"/>
    <property type="match status" value="1"/>
</dbReference>
<dbReference type="InterPro" id="IPR011114">
    <property type="entry name" value="RuvA_C"/>
</dbReference>
<keyword evidence="5 6" id="KW-0234">DNA repair</keyword>
<evidence type="ECO:0000256" key="5">
    <source>
        <dbReference type="ARBA" id="ARBA00023204"/>
    </source>
</evidence>
<evidence type="ECO:0000256" key="6">
    <source>
        <dbReference type="HAMAP-Rule" id="MF_00031"/>
    </source>
</evidence>
<dbReference type="SUPFAM" id="SSF50249">
    <property type="entry name" value="Nucleic acid-binding proteins"/>
    <property type="match status" value="1"/>
</dbReference>
<dbReference type="InterPro" id="IPR003583">
    <property type="entry name" value="Hlx-hairpin-Hlx_DNA-bd_motif"/>
</dbReference>
<evidence type="ECO:0000256" key="4">
    <source>
        <dbReference type="ARBA" id="ARBA00023172"/>
    </source>
</evidence>